<dbReference type="EMBL" id="ML986672">
    <property type="protein sequence ID" value="KAF2260800.1"/>
    <property type="molecule type" value="Genomic_DNA"/>
</dbReference>
<organism evidence="1 2">
    <name type="scientific">Lojkania enalia</name>
    <dbReference type="NCBI Taxonomy" id="147567"/>
    <lineage>
        <taxon>Eukaryota</taxon>
        <taxon>Fungi</taxon>
        <taxon>Dikarya</taxon>
        <taxon>Ascomycota</taxon>
        <taxon>Pezizomycotina</taxon>
        <taxon>Dothideomycetes</taxon>
        <taxon>Pleosporomycetidae</taxon>
        <taxon>Pleosporales</taxon>
        <taxon>Pleosporales incertae sedis</taxon>
        <taxon>Lojkania</taxon>
    </lineage>
</organism>
<dbReference type="Proteomes" id="UP000800093">
    <property type="component" value="Unassembled WGS sequence"/>
</dbReference>
<protein>
    <submittedName>
        <fullName evidence="1">Uncharacterized protein</fullName>
    </submittedName>
</protein>
<sequence>MLPDTRQFLASVSGIALNAFSLPFSCINSSLKDCSKVTVTLALSETFSSRSCIRNSSISATVQRCRLLMAPA</sequence>
<dbReference type="AlphaFoldDB" id="A0A9P4K638"/>
<keyword evidence="2" id="KW-1185">Reference proteome</keyword>
<gene>
    <name evidence="1" type="ORF">CC78DRAFT_385122</name>
</gene>
<comment type="caution">
    <text evidence="1">The sequence shown here is derived from an EMBL/GenBank/DDBJ whole genome shotgun (WGS) entry which is preliminary data.</text>
</comment>
<reference evidence="2" key="1">
    <citation type="journal article" date="2020" name="Stud. Mycol.">
        <title>101 Dothideomycetes genomes: A test case for predicting lifestyles and emergence of pathogens.</title>
        <authorList>
            <person name="Haridas S."/>
            <person name="Albert R."/>
            <person name="Binder M."/>
            <person name="Bloem J."/>
            <person name="LaButti K."/>
            <person name="Salamov A."/>
            <person name="Andreopoulos B."/>
            <person name="Baker S."/>
            <person name="Barry K."/>
            <person name="Bills G."/>
            <person name="Bluhm B."/>
            <person name="Cannon C."/>
            <person name="Castanera R."/>
            <person name="Culley D."/>
            <person name="Daum C."/>
            <person name="Ezra D."/>
            <person name="Gonzalez J."/>
            <person name="Henrissat B."/>
            <person name="Kuo A."/>
            <person name="Liang C."/>
            <person name="Lipzen A."/>
            <person name="Lutzoni F."/>
            <person name="Magnuson J."/>
            <person name="Mondo S."/>
            <person name="Nolan M."/>
            <person name="Ohm R."/>
            <person name="Pangilinan J."/>
            <person name="Park H.-J."/>
            <person name="Ramirez L."/>
            <person name="Alfaro M."/>
            <person name="Sun H."/>
            <person name="Tritt A."/>
            <person name="Yoshinaga Y."/>
            <person name="Zwiers L.-H."/>
            <person name="Turgeon B."/>
            <person name="Goodwin S."/>
            <person name="Spatafora J."/>
            <person name="Crous P."/>
            <person name="Grigoriev I."/>
        </authorList>
    </citation>
    <scope>NUCLEOTIDE SEQUENCE [LARGE SCALE GENOMIC DNA]</scope>
    <source>
        <strain evidence="2">CBS 304.66</strain>
    </source>
</reference>
<name>A0A9P4K638_9PLEO</name>
<evidence type="ECO:0000313" key="2">
    <source>
        <dbReference type="Proteomes" id="UP000800093"/>
    </source>
</evidence>
<evidence type="ECO:0000313" key="1">
    <source>
        <dbReference type="EMBL" id="KAF2260800.1"/>
    </source>
</evidence>
<proteinExistence type="predicted"/>
<accession>A0A9P4K638</accession>